<feature type="transmembrane region" description="Helical" evidence="1">
    <location>
        <begin position="12"/>
        <end position="29"/>
    </location>
</feature>
<name>A0A448GUC7_9GAMM</name>
<dbReference type="Proteomes" id="UP000274100">
    <property type="component" value="Chromosome"/>
</dbReference>
<sequence length="136" mass="16350">MKILSHILKFYLKLILFLISVLLIFYLFISKEKAYYYCNNSCITIIQHTKGTNTFLRVYQGIVFSKNANVFYSYAEYPPETYIYIKNDDNNQKIVIENFTLPVQYKGNLEYIDFRIGPYDNNGLKYTKLRYFYLFI</sequence>
<reference evidence="2 3" key="1">
    <citation type="submission" date="2018-12" db="EMBL/GenBank/DDBJ databases">
        <authorList>
            <consortium name="Pathogen Informatics"/>
        </authorList>
    </citation>
    <scope>NUCLEOTIDE SEQUENCE [LARGE SCALE GENOMIC DNA]</scope>
    <source>
        <strain evidence="2 3">NCTC10297</strain>
    </source>
</reference>
<gene>
    <name evidence="2" type="ORF">NCTC10297_00336</name>
</gene>
<proteinExistence type="predicted"/>
<dbReference type="AlphaFoldDB" id="A0A448GUC7"/>
<dbReference type="KEGG" id="mcun:NCTC10297_00336"/>
<dbReference type="EMBL" id="LR134343">
    <property type="protein sequence ID" value="VEG12414.1"/>
    <property type="molecule type" value="Genomic_DNA"/>
</dbReference>
<keyword evidence="1" id="KW-1133">Transmembrane helix</keyword>
<evidence type="ECO:0000313" key="2">
    <source>
        <dbReference type="EMBL" id="VEG12414.1"/>
    </source>
</evidence>
<keyword evidence="1" id="KW-0812">Transmembrane</keyword>
<evidence type="ECO:0000256" key="1">
    <source>
        <dbReference type="SAM" id="Phobius"/>
    </source>
</evidence>
<organism evidence="2 3">
    <name type="scientific">Moraxella cuniculi</name>
    <dbReference type="NCBI Taxonomy" id="34061"/>
    <lineage>
        <taxon>Bacteria</taxon>
        <taxon>Pseudomonadati</taxon>
        <taxon>Pseudomonadota</taxon>
        <taxon>Gammaproteobacteria</taxon>
        <taxon>Moraxellales</taxon>
        <taxon>Moraxellaceae</taxon>
        <taxon>Moraxella</taxon>
    </lineage>
</organism>
<evidence type="ECO:0000313" key="3">
    <source>
        <dbReference type="Proteomes" id="UP000274100"/>
    </source>
</evidence>
<protein>
    <submittedName>
        <fullName evidence="2">Uncharacterized protein</fullName>
    </submittedName>
</protein>
<accession>A0A448GUC7</accession>
<keyword evidence="1" id="KW-0472">Membrane</keyword>